<evidence type="ECO:0000256" key="3">
    <source>
        <dbReference type="SAM" id="MobiDB-lite"/>
    </source>
</evidence>
<evidence type="ECO:0000259" key="4">
    <source>
        <dbReference type="SMART" id="SM00222"/>
    </source>
</evidence>
<dbReference type="GO" id="GO:0016020">
    <property type="term" value="C:membrane"/>
    <property type="evidence" value="ECO:0007669"/>
    <property type="project" value="UniProtKB-SubCell"/>
</dbReference>
<evidence type="ECO:0000313" key="6">
    <source>
        <dbReference type="Proteomes" id="UP001178461"/>
    </source>
</evidence>
<feature type="region of interest" description="Disordered" evidence="3">
    <location>
        <begin position="618"/>
        <end position="645"/>
    </location>
</feature>
<evidence type="ECO:0000313" key="5">
    <source>
        <dbReference type="EMBL" id="CAI5770180.1"/>
    </source>
</evidence>
<dbReference type="Pfam" id="PF09324">
    <property type="entry name" value="Sec7-like_HDS"/>
    <property type="match status" value="1"/>
</dbReference>
<feature type="domain" description="SEC7" evidence="4">
    <location>
        <begin position="585"/>
        <end position="820"/>
    </location>
</feature>
<dbReference type="Proteomes" id="UP001178461">
    <property type="component" value="Chromosome 3"/>
</dbReference>
<keyword evidence="2" id="KW-0472">Membrane</keyword>
<reference evidence="5" key="1">
    <citation type="submission" date="2022-12" db="EMBL/GenBank/DDBJ databases">
        <authorList>
            <person name="Alioto T."/>
            <person name="Alioto T."/>
            <person name="Gomez Garrido J."/>
        </authorList>
    </citation>
    <scope>NUCLEOTIDE SEQUENCE</scope>
</reference>
<proteinExistence type="predicted"/>
<dbReference type="InterPro" id="IPR000904">
    <property type="entry name" value="Sec7_dom"/>
</dbReference>
<name>A0AA35K1Z7_9SAUR</name>
<dbReference type="PANTHER" id="PTHR10663:SF344">
    <property type="entry name" value="BREFELDIN A-INHIBITED GUANINE NUCLEOTIDE-EXCHANGE PROTEIN 3"/>
    <property type="match status" value="1"/>
</dbReference>
<feature type="compositionally biased region" description="Polar residues" evidence="3">
    <location>
        <begin position="502"/>
        <end position="523"/>
    </location>
</feature>
<protein>
    <submittedName>
        <fullName evidence="5">A-inhibited guanine nucleotide-exchange 3 isoform X1</fullName>
    </submittedName>
</protein>
<dbReference type="GO" id="GO:0032012">
    <property type="term" value="P:regulation of ARF protein signal transduction"/>
    <property type="evidence" value="ECO:0007669"/>
    <property type="project" value="InterPro"/>
</dbReference>
<feature type="region of interest" description="Disordered" evidence="3">
    <location>
        <begin position="487"/>
        <end position="543"/>
    </location>
</feature>
<dbReference type="PANTHER" id="PTHR10663">
    <property type="entry name" value="GUANYL-NUCLEOTIDE EXCHANGE FACTOR"/>
    <property type="match status" value="1"/>
</dbReference>
<dbReference type="InterPro" id="IPR032629">
    <property type="entry name" value="DCB_dom"/>
</dbReference>
<dbReference type="SUPFAM" id="SSF48371">
    <property type="entry name" value="ARM repeat"/>
    <property type="match status" value="1"/>
</dbReference>
<dbReference type="SMART" id="SM00222">
    <property type="entry name" value="Sec7"/>
    <property type="match status" value="1"/>
</dbReference>
<feature type="compositionally biased region" description="Basic and acidic residues" evidence="3">
    <location>
        <begin position="487"/>
        <end position="500"/>
    </location>
</feature>
<evidence type="ECO:0000256" key="2">
    <source>
        <dbReference type="ARBA" id="ARBA00023136"/>
    </source>
</evidence>
<gene>
    <name evidence="5" type="ORF">PODLI_1B034650</name>
</gene>
<organism evidence="5 6">
    <name type="scientific">Podarcis lilfordi</name>
    <name type="common">Lilford's wall lizard</name>
    <dbReference type="NCBI Taxonomy" id="74358"/>
    <lineage>
        <taxon>Eukaryota</taxon>
        <taxon>Metazoa</taxon>
        <taxon>Chordata</taxon>
        <taxon>Craniata</taxon>
        <taxon>Vertebrata</taxon>
        <taxon>Euteleostomi</taxon>
        <taxon>Lepidosauria</taxon>
        <taxon>Squamata</taxon>
        <taxon>Bifurcata</taxon>
        <taxon>Unidentata</taxon>
        <taxon>Episquamata</taxon>
        <taxon>Laterata</taxon>
        <taxon>Lacertibaenia</taxon>
        <taxon>Lacertidae</taxon>
        <taxon>Podarcis</taxon>
    </lineage>
</organism>
<dbReference type="Pfam" id="PF16213">
    <property type="entry name" value="DCB"/>
    <property type="match status" value="1"/>
</dbReference>
<evidence type="ECO:0000256" key="1">
    <source>
        <dbReference type="ARBA" id="ARBA00004370"/>
    </source>
</evidence>
<dbReference type="InterPro" id="IPR016024">
    <property type="entry name" value="ARM-type_fold"/>
</dbReference>
<dbReference type="EMBL" id="OX395128">
    <property type="protein sequence ID" value="CAI5770180.1"/>
    <property type="molecule type" value="Genomic_DNA"/>
</dbReference>
<dbReference type="InterPro" id="IPR015403">
    <property type="entry name" value="Mon2/Sec7/BIG1-like_HDS"/>
</dbReference>
<dbReference type="GO" id="GO:0005085">
    <property type="term" value="F:guanyl-nucleotide exchange factor activity"/>
    <property type="evidence" value="ECO:0007669"/>
    <property type="project" value="InterPro"/>
</dbReference>
<feature type="region of interest" description="Disordered" evidence="3">
    <location>
        <begin position="288"/>
        <end position="311"/>
    </location>
</feature>
<keyword evidence="6" id="KW-1185">Reference proteome</keyword>
<comment type="subcellular location">
    <subcellularLocation>
        <location evidence="1">Membrane</location>
    </subcellularLocation>
</comment>
<sequence length="1521" mass="168042">MEGILKKLQKEASGNKYKAIKESCTCASEMLESPEAATKIPPYQLREKCLLPLQLALESKNVKLAQHALAGMQKLLSDERFVTMETDSDDKQLLNQMLNAVRVTPSLNEDLQVEVMKVLLCITYTPTFELNGSSVLKLAEVCIETYVSSYHQRSINTAVRATLSQMLSDLTLQLRQKQENPTAESQGVLQGCKSPDSTTESLCDDVVSVFAVLCEKLQAVISENQQLQLLFLECILSMLNSSSPNMHHHKGFTDLIWKQLCPALVVILGNPVHDKTITSAHSNIFHEADSPSSGVSDHGRGSGCSSNAPALSSPAARTIYYIAAELVRLMGSVESMKPVLQSLYHRMLLYPPPQHRVEAIKIMKEILGSPRRLCDLAGPCSTEPECRKRSISKRKSHLDLLKLILDGMSEACAKGGIEACYASVSCVCALLGTLDDLSQGKGLDEEQVHLLLRRMDELKDGGETSRDSMEINDADFRWQRRILSSEHTHTPWETGNEKSPDISISVTTDTGQTTLEGEMGQTTPEDRSEIRKNSLQSPAGQMGKEIHYKDPESETIDQPDVVQRSHTVVYPDITNFLSVDCRARSCGSRYSESNFSVDDQDLSRTEFDSCDQYSMAAEKDSGRSDVSDIGSDNCSLADEEQTPRDCPGHKSLRTAALSLKLLKNQEADQHSARLFIQSLEALLPRLIALSKVEDVDLALQNFASTFCSGMMHSPGFEGNVAYSFQTLMNADSLYMVSHYTLLLNLKLSNADYYRKKPGQSPVIMKSLRKSNMPSNAVVAELCCSILQKEFMKQVQSSGVLMVFSQAWVEELYHQVLERNLLGEAGYWGSPEEHSLPLITMLTDIDGLGSSTIGGQLMASVSSQSPLTHTRKPDDAVLAGTAFARYLLIGCWKNLIDTLSTPLTGRMAGSSKGLAFILGAEGVKEQNQKEKDAICMSLDGLRKAARLSCALGVAANCASALAQMAAASCVQEEKEEKEVQEPSDTIAQVKQKVEQRLEQMGKVQGVCLHTAHVLCMDAILNVGLEMGSHNQDCWPHVFRVCEYISTLEHAHFSDGTSQPPVTITQGQQATDGLQGDVQSTDSTQELTLDQETALRNNPVIQPVSIQELIKESSKGRAFDFRGGSLMTGSNAAKAILTLSTQADRLFEDAVDKLNLMALGGFLYQLKKASQSQLFHSVTDTVDYSLAMPGEVKSTQDRSSALHLFRLGGAMLRIVRSKCRPLLHLMRCWNLVAPHLVEAACHKERHVSRKAVSFIHDILTEVLTDWNEPPHFHLNEALFRPFERIMQLELCDEDVQDQVITSIGELVEVCSTRIQSGWRPLFSALETVRSSSKSEVKEYLVGEYSMGKCQAPVFDVFEAFLNTDNIQVFANAATSYIMCLMKFVKGLGEADCKEVGDCVPGSGSMSTDLCLPALDYLRRCSQLLAKIYKMPLKPIFLSGKLANLPQRIQERSASSEDGIECVLSDFDDDTGLINVWIILLEELTTAISNCPRQHQPPTLDLLFELLRDVTKTPGNCFEFIDYY</sequence>
<accession>A0AA35K1Z7</accession>